<evidence type="ECO:0000313" key="3">
    <source>
        <dbReference type="EMBL" id="CAI5452728.1"/>
    </source>
</evidence>
<keyword evidence="1" id="KW-0732">Signal</keyword>
<evidence type="ECO:0000313" key="4">
    <source>
        <dbReference type="Proteomes" id="UP001152747"/>
    </source>
</evidence>
<organism evidence="3 4">
    <name type="scientific">Caenorhabditis angaria</name>
    <dbReference type="NCBI Taxonomy" id="860376"/>
    <lineage>
        <taxon>Eukaryota</taxon>
        <taxon>Metazoa</taxon>
        <taxon>Ecdysozoa</taxon>
        <taxon>Nematoda</taxon>
        <taxon>Chromadorea</taxon>
        <taxon>Rhabditida</taxon>
        <taxon>Rhabditina</taxon>
        <taxon>Rhabditomorpha</taxon>
        <taxon>Rhabditoidea</taxon>
        <taxon>Rhabditidae</taxon>
        <taxon>Peloderinae</taxon>
        <taxon>Caenorhabditis</taxon>
    </lineage>
</organism>
<dbReference type="EMBL" id="CANHGI010000005">
    <property type="protein sequence ID" value="CAI5452728.1"/>
    <property type="molecule type" value="Genomic_DNA"/>
</dbReference>
<dbReference type="Proteomes" id="UP001152747">
    <property type="component" value="Unassembled WGS sequence"/>
</dbReference>
<feature type="domain" description="T20D4.11-like" evidence="2">
    <location>
        <begin position="22"/>
        <end position="175"/>
    </location>
</feature>
<dbReference type="PANTHER" id="PTHR21453">
    <property type="entry name" value="DUF19 DOMAIN-CONTAINING PROTEIN-RELATED-RELATED"/>
    <property type="match status" value="1"/>
</dbReference>
<evidence type="ECO:0000259" key="2">
    <source>
        <dbReference type="Pfam" id="PF01579"/>
    </source>
</evidence>
<keyword evidence="4" id="KW-1185">Reference proteome</keyword>
<dbReference type="AlphaFoldDB" id="A0A9P1J0E9"/>
<accession>A0A9P1J0E9</accession>
<gene>
    <name evidence="3" type="ORF">CAMP_LOCUS15365</name>
</gene>
<dbReference type="InterPro" id="IPR016638">
    <property type="entry name" value="UPF0376"/>
</dbReference>
<protein>
    <recommendedName>
        <fullName evidence="2">T20D4.11-like domain-containing protein</fullName>
    </recommendedName>
</protein>
<proteinExistence type="predicted"/>
<evidence type="ECO:0000256" key="1">
    <source>
        <dbReference type="SAM" id="SignalP"/>
    </source>
</evidence>
<reference evidence="3" key="1">
    <citation type="submission" date="2022-11" db="EMBL/GenBank/DDBJ databases">
        <authorList>
            <person name="Kikuchi T."/>
        </authorList>
    </citation>
    <scope>NUCLEOTIDE SEQUENCE</scope>
    <source>
        <strain evidence="3">PS1010</strain>
    </source>
</reference>
<feature type="signal peptide" evidence="1">
    <location>
        <begin position="1"/>
        <end position="18"/>
    </location>
</feature>
<dbReference type="Pfam" id="PF01579">
    <property type="entry name" value="DUF19"/>
    <property type="match status" value="1"/>
</dbReference>
<dbReference type="InterPro" id="IPR002542">
    <property type="entry name" value="T20D4.11-like_dom"/>
</dbReference>
<comment type="caution">
    <text evidence="3">The sequence shown here is derived from an EMBL/GenBank/DDBJ whole genome shotgun (WGS) entry which is preliminary data.</text>
</comment>
<feature type="chain" id="PRO_5040108820" description="T20D4.11-like domain-containing protein" evidence="1">
    <location>
        <begin position="19"/>
        <end position="175"/>
    </location>
</feature>
<name>A0A9P1J0E9_9PELO</name>
<dbReference type="PIRSF" id="PIRSF015697">
    <property type="entry name" value="UCP015697"/>
    <property type="match status" value="1"/>
</dbReference>
<sequence length="175" mass="19660">MVTTVLILVLISLSQIDSAPKCTSSEIRKAAETCIQKIGEVFLQLSEQSFNDSKSFEYVNDLCETSMDCFENLEDCADFEESFINNIEDMCAMSKFANGEVFFECGKIIDEHPGAKCVTEFLTYPANVNTTRGDKCDNLNERGRCAKEQVSALCSPEAVEELENHINEQTERYNC</sequence>